<dbReference type="OrthoDB" id="10350563at2759"/>
<accession>U6KU56</accession>
<dbReference type="AlphaFoldDB" id="U6KU56"/>
<feature type="region of interest" description="Disordered" evidence="1">
    <location>
        <begin position="44"/>
        <end position="73"/>
    </location>
</feature>
<evidence type="ECO:0000256" key="1">
    <source>
        <dbReference type="SAM" id="MobiDB-lite"/>
    </source>
</evidence>
<protein>
    <submittedName>
        <fullName evidence="2">Uncharacterized protein</fullName>
    </submittedName>
</protein>
<dbReference type="GeneID" id="25252998"/>
<sequence>MRVAQNTFSHPRQKNTQPAGEALGGWRPVKELSESIKTAAATLHKQQTQSVEVPPKESKATGASLQHRAKLKDTTKQDVARCSTGAVAAAAAATDAEDSTALLAIAEAHRMKPGEDIKQQLQVALQQQDHIGGTPGALSRLEHPATLLASLGLDNAGVGGGIYALSKYVSRALLRRRNSSMLLSGVRVMAALLQLGVQPEGDNAATETAAARVWHAAAAAATAEEGTYYEVSLDEEDFLLLSDPVNIWSANCSPETLASLKNRGCRKADDPVIFKAQRSGIINALGIWFEFDMGRYTVSTQPLSMRKILEQQQQQQEPGGAVTGDATAGSRATVHYTQAWKQAMVYFPPQPVGL</sequence>
<feature type="compositionally biased region" description="Polar residues" evidence="1">
    <location>
        <begin position="1"/>
        <end position="18"/>
    </location>
</feature>
<feature type="region of interest" description="Disordered" evidence="1">
    <location>
        <begin position="1"/>
        <end position="25"/>
    </location>
</feature>
<gene>
    <name evidence="2" type="ORF">ETH_00019345</name>
</gene>
<organism evidence="2 3">
    <name type="scientific">Eimeria tenella</name>
    <name type="common">Coccidian parasite</name>
    <dbReference type="NCBI Taxonomy" id="5802"/>
    <lineage>
        <taxon>Eukaryota</taxon>
        <taxon>Sar</taxon>
        <taxon>Alveolata</taxon>
        <taxon>Apicomplexa</taxon>
        <taxon>Conoidasida</taxon>
        <taxon>Coccidia</taxon>
        <taxon>Eucoccidiorida</taxon>
        <taxon>Eimeriorina</taxon>
        <taxon>Eimeriidae</taxon>
        <taxon>Eimeria</taxon>
    </lineage>
</organism>
<keyword evidence="3" id="KW-1185">Reference proteome</keyword>
<evidence type="ECO:0000313" key="3">
    <source>
        <dbReference type="Proteomes" id="UP000030747"/>
    </source>
</evidence>
<dbReference type="VEuPathDB" id="ToxoDB:ETH2_1221700"/>
<dbReference type="Gene3D" id="2.70.160.11">
    <property type="entry name" value="Hnrnp arginine n-methyltransferase1"/>
    <property type="match status" value="1"/>
</dbReference>
<evidence type="ECO:0000313" key="2">
    <source>
        <dbReference type="EMBL" id="CDJ40433.1"/>
    </source>
</evidence>
<proteinExistence type="predicted"/>
<reference evidence="2" key="1">
    <citation type="submission" date="2013-10" db="EMBL/GenBank/DDBJ databases">
        <title>Genomic analysis of the causative agents of coccidiosis in chickens.</title>
        <authorList>
            <person name="Reid A.J."/>
            <person name="Blake D."/>
            <person name="Billington K."/>
            <person name="Browne H."/>
            <person name="Dunn M."/>
            <person name="Hung S."/>
            <person name="Kawahara F."/>
            <person name="Miranda-Saavedra D."/>
            <person name="Mourier T."/>
            <person name="Nagra H."/>
            <person name="Otto T.D."/>
            <person name="Rawlings N."/>
            <person name="Sanchez A."/>
            <person name="Sanders M."/>
            <person name="Subramaniam C."/>
            <person name="Tay Y."/>
            <person name="Dear P."/>
            <person name="Doerig C."/>
            <person name="Gruber A."/>
            <person name="Parkinson J."/>
            <person name="Shirley M."/>
            <person name="Wan K.L."/>
            <person name="Berriman M."/>
            <person name="Tomley F."/>
            <person name="Pain A."/>
        </authorList>
    </citation>
    <scope>NUCLEOTIDE SEQUENCE [LARGE SCALE GENOMIC DNA]</scope>
    <source>
        <strain evidence="2">Houghton</strain>
    </source>
</reference>
<reference evidence="2" key="2">
    <citation type="submission" date="2013-10" db="EMBL/GenBank/DDBJ databases">
        <authorList>
            <person name="Aslett M."/>
        </authorList>
    </citation>
    <scope>NUCLEOTIDE SEQUENCE [LARGE SCALE GENOMIC DNA]</scope>
    <source>
        <strain evidence="2">Houghton</strain>
    </source>
</reference>
<dbReference type="VEuPathDB" id="ToxoDB:ETH_00019345"/>
<name>U6KU56_EIMTE</name>
<dbReference type="EMBL" id="HG675163">
    <property type="protein sequence ID" value="CDJ40433.1"/>
    <property type="molecule type" value="Genomic_DNA"/>
</dbReference>
<dbReference type="RefSeq" id="XP_013231183.1">
    <property type="nucleotide sequence ID" value="XM_013375729.1"/>
</dbReference>
<dbReference type="Proteomes" id="UP000030747">
    <property type="component" value="Unassembled WGS sequence"/>
</dbReference>